<reference evidence="1 2" key="2">
    <citation type="journal article" date="2012" name="PLoS ONE">
        <title>An ancient pathway combining carbon dioxide fixation with the generation and utilization of a sodium ion gradient for ATP synthesis.</title>
        <authorList>
            <person name="Poehlein A."/>
            <person name="Schmidt S."/>
            <person name="Kaster A.K."/>
            <person name="Goenrich M."/>
            <person name="Vollmers J."/>
            <person name="Thurmer A."/>
            <person name="Bertsch J."/>
            <person name="Schuchmann K."/>
            <person name="Voigt B."/>
            <person name="Hecker M."/>
            <person name="Daniel R."/>
            <person name="Thauer R.K."/>
            <person name="Gottschalk G."/>
            <person name="Muller V."/>
        </authorList>
    </citation>
    <scope>NUCLEOTIDE SEQUENCE [LARGE SCALE GENOMIC DNA]</scope>
    <source>
        <strain evidence="2">ATCC 29683 / DSM 1030 / JCM 2381 / KCTC 1655 / WB1</strain>
    </source>
</reference>
<evidence type="ECO:0000313" key="1">
    <source>
        <dbReference type="EMBL" id="AFA50155.1"/>
    </source>
</evidence>
<name>H6LBN2_ACEWD</name>
<accession>H6LBN2</accession>
<dbReference type="Proteomes" id="UP000007177">
    <property type="component" value="Chromosome"/>
</dbReference>
<sequence>MKILAAIEFMGTHPLYRKKGMPKAFLDKVMGELIEAKEIWSQSGLRQIEIVSKIKLSFSAIK</sequence>
<reference evidence="2" key="1">
    <citation type="submission" date="2011-07" db="EMBL/GenBank/DDBJ databases">
        <title>Complete genome sequence of Acetobacterium woodii.</title>
        <authorList>
            <person name="Poehlein A."/>
            <person name="Schmidt S."/>
            <person name="Kaster A.-K."/>
            <person name="Goenrich M."/>
            <person name="Vollmers J."/>
            <person name="Thuermer A."/>
            <person name="Gottschalk G."/>
            <person name="Thauer R.K."/>
            <person name="Daniel R."/>
            <person name="Mueller V."/>
        </authorList>
    </citation>
    <scope>NUCLEOTIDE SEQUENCE [LARGE SCALE GENOMIC DNA]</scope>
    <source>
        <strain evidence="2">ATCC 29683 / DSM 1030 / JCM 2381 / KCTC 1655 / WB1</strain>
    </source>
</reference>
<dbReference type="EMBL" id="CP002987">
    <property type="protein sequence ID" value="AFA50155.1"/>
    <property type="molecule type" value="Genomic_DNA"/>
</dbReference>
<evidence type="ECO:0000313" key="2">
    <source>
        <dbReference type="Proteomes" id="UP000007177"/>
    </source>
</evidence>
<protein>
    <submittedName>
        <fullName evidence="1">Uncharacterized protein</fullName>
    </submittedName>
</protein>
<keyword evidence="2" id="KW-1185">Reference proteome</keyword>
<dbReference type="HOGENOM" id="CLU_2893505_0_0_9"/>
<dbReference type="KEGG" id="awo:Awo_c34290"/>
<proteinExistence type="predicted"/>
<gene>
    <name evidence="1" type="ordered locus">Awo_c34290</name>
</gene>
<dbReference type="AlphaFoldDB" id="H6LBN2"/>
<organism evidence="1 2">
    <name type="scientific">Acetobacterium woodii (strain ATCC 29683 / DSM 1030 / JCM 2381 / KCTC 1655 / WB1)</name>
    <dbReference type="NCBI Taxonomy" id="931626"/>
    <lineage>
        <taxon>Bacteria</taxon>
        <taxon>Bacillati</taxon>
        <taxon>Bacillota</taxon>
        <taxon>Clostridia</taxon>
        <taxon>Eubacteriales</taxon>
        <taxon>Eubacteriaceae</taxon>
        <taxon>Acetobacterium</taxon>
    </lineage>
</organism>